<evidence type="ECO:0000313" key="1">
    <source>
        <dbReference type="Proteomes" id="UP000887566"/>
    </source>
</evidence>
<dbReference type="Gene3D" id="2.60.40.790">
    <property type="match status" value="1"/>
</dbReference>
<proteinExistence type="predicted"/>
<accession>A0A914XNB9</accession>
<dbReference type="Proteomes" id="UP000887566">
    <property type="component" value="Unplaced"/>
</dbReference>
<sequence>MSVCFSLCCASAADSLSSTVCSLFSDDNSIVLPKFVPAPPPYSAAVATLPIQQMAPPPAYTERPRTGHELHPVLEVEINHNRIPKMSTYFNQRMARFGLSQKEKMGRLNRQSSENWDLPGRKVSNEAQMFAQIENHADRFSAQIDLKYFVAYAPEEITVTIRGLDLYIRCSKEDPSRPNLAPREISRVYRLPEDAEVDSIRLKRDGAKVVIDGKKSTGYGKAVSFAIVDVTQLNNNITLLKP</sequence>
<name>A0A914XNB9_9BILA</name>
<dbReference type="AlphaFoldDB" id="A0A914XNB9"/>
<dbReference type="WBParaSite" id="PSAMB.scaffold930size38459.g9722.t1">
    <property type="protein sequence ID" value="PSAMB.scaffold930size38459.g9722.t1"/>
    <property type="gene ID" value="PSAMB.scaffold930size38459.g9722"/>
</dbReference>
<keyword evidence="1" id="KW-1185">Reference proteome</keyword>
<organism evidence="1 2">
    <name type="scientific">Plectus sambesii</name>
    <dbReference type="NCBI Taxonomy" id="2011161"/>
    <lineage>
        <taxon>Eukaryota</taxon>
        <taxon>Metazoa</taxon>
        <taxon>Ecdysozoa</taxon>
        <taxon>Nematoda</taxon>
        <taxon>Chromadorea</taxon>
        <taxon>Plectida</taxon>
        <taxon>Plectina</taxon>
        <taxon>Plectoidea</taxon>
        <taxon>Plectidae</taxon>
        <taxon>Plectus</taxon>
    </lineage>
</organism>
<evidence type="ECO:0000313" key="2">
    <source>
        <dbReference type="WBParaSite" id="PSAMB.scaffold930size38459.g9722.t1"/>
    </source>
</evidence>
<protein>
    <submittedName>
        <fullName evidence="2">SHSP domain-containing protein</fullName>
    </submittedName>
</protein>
<reference evidence="2" key="1">
    <citation type="submission" date="2022-11" db="UniProtKB">
        <authorList>
            <consortium name="WormBaseParasite"/>
        </authorList>
    </citation>
    <scope>IDENTIFICATION</scope>
</reference>
<dbReference type="InterPro" id="IPR008978">
    <property type="entry name" value="HSP20-like_chaperone"/>
</dbReference>